<gene>
    <name evidence="3" type="ORF">PFICI_07161</name>
</gene>
<organism evidence="3 4">
    <name type="scientific">Pestalotiopsis fici (strain W106-1 / CGMCC3.15140)</name>
    <dbReference type="NCBI Taxonomy" id="1229662"/>
    <lineage>
        <taxon>Eukaryota</taxon>
        <taxon>Fungi</taxon>
        <taxon>Dikarya</taxon>
        <taxon>Ascomycota</taxon>
        <taxon>Pezizomycotina</taxon>
        <taxon>Sordariomycetes</taxon>
        <taxon>Xylariomycetidae</taxon>
        <taxon>Amphisphaeriales</taxon>
        <taxon>Sporocadaceae</taxon>
        <taxon>Pestalotiopsis</taxon>
    </lineage>
</organism>
<feature type="region of interest" description="Disordered" evidence="1">
    <location>
        <begin position="231"/>
        <end position="250"/>
    </location>
</feature>
<dbReference type="RefSeq" id="XP_007833933.1">
    <property type="nucleotide sequence ID" value="XM_007835742.1"/>
</dbReference>
<proteinExistence type="predicted"/>
<dbReference type="EMBL" id="KI912112">
    <property type="protein sequence ID" value="ETS82159.1"/>
    <property type="molecule type" value="Genomic_DNA"/>
</dbReference>
<protein>
    <recommendedName>
        <fullName evidence="2">DUF7600 domain-containing protein</fullName>
    </recommendedName>
</protein>
<evidence type="ECO:0000259" key="2">
    <source>
        <dbReference type="Pfam" id="PF24539"/>
    </source>
</evidence>
<feature type="domain" description="DUF7600" evidence="2">
    <location>
        <begin position="397"/>
        <end position="540"/>
    </location>
</feature>
<name>W3X7Z5_PESFW</name>
<evidence type="ECO:0000313" key="4">
    <source>
        <dbReference type="Proteomes" id="UP000030651"/>
    </source>
</evidence>
<dbReference type="InParanoid" id="W3X7Z5"/>
<dbReference type="GeneID" id="19272174"/>
<dbReference type="OrthoDB" id="5273847at2759"/>
<keyword evidence="4" id="KW-1185">Reference proteome</keyword>
<sequence>MAAAANNPQLLPVSKLTCGFCGFVSPHFNADPDNVWAPYYRAVYAVGPRDSHEPPRLSGVGFHRHHQIDNYLPARTEERWDDVVISDENAQGLDLTAFGNQTGPAQLVRIRDIKPPGPEVPTHEQYDYAWGFLFHEACWSVLEQALKPSEVDIAVLWRILCSVPCGSELPNWGHNYGGLYMGTMRDQARGEHFVLLGRNSNLVIPSTFSNPFRVPELERLVLQNRIVTSPAAQNRDDGNTTEPDRQVSGVATPGARDLFRVLPPELKEMLLCYMKSADAAALRLASRALASTPLTQHFFQSRFWPGREMAVFFDAFLLPAAEMRGTDWRRLYWQLKIRLKYNRVGLGERNRLRLWTSTIRPLADAIDHIRWGMSELKGGPDWRWTGSGEDAGAALDADWKICRTAKLQAPIVFGEIRRVVYRAEAELPVGAIVTGVYVSFIDFFGARYITGLRFVFQGVDDVELGYIMRNSEEYLPILSGCLAGFHCATDECGFRALALAEGKNVVSEYLDWAGQPEALSVAPLKTAAKDGLQRVRASFDVSDSALALNLMHD</sequence>
<dbReference type="KEGG" id="pfy:PFICI_07161"/>
<dbReference type="Proteomes" id="UP000030651">
    <property type="component" value="Unassembled WGS sequence"/>
</dbReference>
<reference evidence="4" key="1">
    <citation type="journal article" date="2015" name="BMC Genomics">
        <title>Genomic and transcriptomic analysis of the endophytic fungus Pestalotiopsis fici reveals its lifestyle and high potential for synthesis of natural products.</title>
        <authorList>
            <person name="Wang X."/>
            <person name="Zhang X."/>
            <person name="Liu L."/>
            <person name="Xiang M."/>
            <person name="Wang W."/>
            <person name="Sun X."/>
            <person name="Che Y."/>
            <person name="Guo L."/>
            <person name="Liu G."/>
            <person name="Guo L."/>
            <person name="Wang C."/>
            <person name="Yin W.B."/>
            <person name="Stadler M."/>
            <person name="Zhang X."/>
            <person name="Liu X."/>
        </authorList>
    </citation>
    <scope>NUCLEOTIDE SEQUENCE [LARGE SCALE GENOMIC DNA]</scope>
    <source>
        <strain evidence="4">W106-1 / CGMCC3.15140</strain>
    </source>
</reference>
<dbReference type="InterPro" id="IPR056021">
    <property type="entry name" value="DUF7600"/>
</dbReference>
<accession>W3X7Z5</accession>
<dbReference type="Pfam" id="PF24539">
    <property type="entry name" value="DUF7600"/>
    <property type="match status" value="1"/>
</dbReference>
<feature type="compositionally biased region" description="Basic and acidic residues" evidence="1">
    <location>
        <begin position="234"/>
        <end position="245"/>
    </location>
</feature>
<evidence type="ECO:0000313" key="3">
    <source>
        <dbReference type="EMBL" id="ETS82159.1"/>
    </source>
</evidence>
<evidence type="ECO:0000256" key="1">
    <source>
        <dbReference type="SAM" id="MobiDB-lite"/>
    </source>
</evidence>
<dbReference type="eggNOG" id="ENOG502SZ3F">
    <property type="taxonomic scope" value="Eukaryota"/>
</dbReference>
<dbReference type="AlphaFoldDB" id="W3X7Z5"/>
<dbReference type="HOGENOM" id="CLU_012355_0_1_1"/>